<dbReference type="AlphaFoldDB" id="A0A4D5S0H5"/>
<evidence type="ECO:0000313" key="1">
    <source>
        <dbReference type="EMBL" id="MOY42436.1"/>
    </source>
</evidence>
<dbReference type="EMBL" id="GHJT01008465">
    <property type="protein sequence ID" value="MOY42436.1"/>
    <property type="molecule type" value="Transcribed_RNA"/>
</dbReference>
<reference evidence="1" key="1">
    <citation type="submission" date="2019-04" db="EMBL/GenBank/DDBJ databases">
        <title>An insight into the mialome of Ixodes scapularis.</title>
        <authorList>
            <person name="Ribeiro J.M."/>
            <person name="Mather T.N."/>
            <person name="Karim S."/>
        </authorList>
    </citation>
    <scope>NUCLEOTIDE SEQUENCE</scope>
</reference>
<sequence>MTLVTLLSSLVGRTQRHQLPATDWTSCSCVTSAEQALFVTNVDAQTGQQTSNEVRLRDPTKGPFQRWCPGQIFVVLRN</sequence>
<protein>
    <submittedName>
        <fullName evidence="1">Uncharacterized protein</fullName>
    </submittedName>
</protein>
<name>A0A4D5S0H5_IXOSC</name>
<organism evidence="1">
    <name type="scientific">Ixodes scapularis</name>
    <name type="common">Black-legged tick</name>
    <name type="synonym">Deer tick</name>
    <dbReference type="NCBI Taxonomy" id="6945"/>
    <lineage>
        <taxon>Eukaryota</taxon>
        <taxon>Metazoa</taxon>
        <taxon>Ecdysozoa</taxon>
        <taxon>Arthropoda</taxon>
        <taxon>Chelicerata</taxon>
        <taxon>Arachnida</taxon>
        <taxon>Acari</taxon>
        <taxon>Parasitiformes</taxon>
        <taxon>Ixodida</taxon>
        <taxon>Ixodoidea</taxon>
        <taxon>Ixodidae</taxon>
        <taxon>Ixodinae</taxon>
        <taxon>Ixodes</taxon>
    </lineage>
</organism>
<accession>A0A4D5S0H5</accession>
<proteinExistence type="predicted"/>